<keyword evidence="3" id="KW-1185">Reference proteome</keyword>
<evidence type="ECO:0000259" key="1">
    <source>
        <dbReference type="Pfam" id="PF00534"/>
    </source>
</evidence>
<dbReference type="EC" id="2.4.-.-" evidence="2"/>
<accession>A0ABW7MLY3</accession>
<evidence type="ECO:0000313" key="3">
    <source>
        <dbReference type="Proteomes" id="UP001610104"/>
    </source>
</evidence>
<proteinExistence type="predicted"/>
<dbReference type="GO" id="GO:0016757">
    <property type="term" value="F:glycosyltransferase activity"/>
    <property type="evidence" value="ECO:0007669"/>
    <property type="project" value="UniProtKB-KW"/>
</dbReference>
<dbReference type="RefSeq" id="WP_395436649.1">
    <property type="nucleotide sequence ID" value="NZ_JBAWKC010000001.1"/>
</dbReference>
<keyword evidence="2" id="KW-0808">Transferase</keyword>
<dbReference type="EMBL" id="JBAWKC010000001">
    <property type="protein sequence ID" value="MFH6767363.1"/>
    <property type="molecule type" value="Genomic_DNA"/>
</dbReference>
<evidence type="ECO:0000313" key="2">
    <source>
        <dbReference type="EMBL" id="MFH6767363.1"/>
    </source>
</evidence>
<reference evidence="2 3" key="1">
    <citation type="submission" date="2024-02" db="EMBL/GenBank/DDBJ databases">
        <title>A Gaetbulibacter species isolated from tidal flats and genomic insights of their niches.</title>
        <authorList>
            <person name="Ye Y."/>
        </authorList>
    </citation>
    <scope>NUCLEOTIDE SEQUENCE [LARGE SCALE GENOMIC DNA]</scope>
    <source>
        <strain evidence="2 3">KEM-8</strain>
    </source>
</reference>
<dbReference type="PANTHER" id="PTHR12526:SF627">
    <property type="entry name" value="D-RHAMNOSYLTRANSFERASE WBPZ"/>
    <property type="match status" value="1"/>
</dbReference>
<dbReference type="Pfam" id="PF00534">
    <property type="entry name" value="Glycos_transf_1"/>
    <property type="match status" value="1"/>
</dbReference>
<organism evidence="2 3">
    <name type="scientific">Gaetbulibacter aquiaggeris</name>
    <dbReference type="NCBI Taxonomy" id="1735373"/>
    <lineage>
        <taxon>Bacteria</taxon>
        <taxon>Pseudomonadati</taxon>
        <taxon>Bacteroidota</taxon>
        <taxon>Flavobacteriia</taxon>
        <taxon>Flavobacteriales</taxon>
        <taxon>Flavobacteriaceae</taxon>
        <taxon>Gaetbulibacter</taxon>
    </lineage>
</organism>
<name>A0ABW7MLY3_9FLAO</name>
<gene>
    <name evidence="2" type="ORF">V8G56_01340</name>
</gene>
<dbReference type="CDD" id="cd03801">
    <property type="entry name" value="GT4_PimA-like"/>
    <property type="match status" value="1"/>
</dbReference>
<dbReference type="Gene3D" id="3.40.50.2000">
    <property type="entry name" value="Glycogen Phosphorylase B"/>
    <property type="match status" value="2"/>
</dbReference>
<dbReference type="SUPFAM" id="SSF53756">
    <property type="entry name" value="UDP-Glycosyltransferase/glycogen phosphorylase"/>
    <property type="match status" value="1"/>
</dbReference>
<feature type="domain" description="Glycosyl transferase family 1" evidence="1">
    <location>
        <begin position="194"/>
        <end position="363"/>
    </location>
</feature>
<dbReference type="InterPro" id="IPR001296">
    <property type="entry name" value="Glyco_trans_1"/>
</dbReference>
<dbReference type="Proteomes" id="UP001610104">
    <property type="component" value="Unassembled WGS sequence"/>
</dbReference>
<dbReference type="PANTHER" id="PTHR12526">
    <property type="entry name" value="GLYCOSYLTRANSFERASE"/>
    <property type="match status" value="1"/>
</dbReference>
<keyword evidence="2" id="KW-0328">Glycosyltransferase</keyword>
<protein>
    <submittedName>
        <fullName evidence="2">Glycosyltransferase family 4 protein</fullName>
        <ecNumber evidence="2">2.4.-.-</ecNumber>
    </submittedName>
</protein>
<sequence length="386" mass="43975">MKKSILFFHQSAELYGSDKTLLYLVKDLKENSDYNPIVVLPNEGDLTGALNDLNISYITTPVLKLSRGMFRIKAFLKLPFQIIKSIKYINRQIEGKEIVLIHSNTLAVLLGAIFAKIKGINHIWHIHEIIEHPHLAKIIYPRLVNVFSKTVIFNSVASQNSMCKSNVSLMKKSHVVWNGINRNTEILCTEKIAQIKRGYNINPDNLVIGLVGRISRWKGHELLLEAFNDLADEFSNISLIFVGSIPPNQSIYKDKLETKIKDFNLQDKCLIIPFQKDIWNLYDIFDFTVVPSTEPEPFGLVSLEAMVSKKAVIGANHGGLKEIIKHNETGLLFEPNNKEDLKLNLRVLITDIKKRNKIAEKGYLNAMNNFSEKKYVSNIISLYETL</sequence>
<comment type="caution">
    <text evidence="2">The sequence shown here is derived from an EMBL/GenBank/DDBJ whole genome shotgun (WGS) entry which is preliminary data.</text>
</comment>